<keyword evidence="3" id="KW-0732">Signal</keyword>
<dbReference type="InterPro" id="IPR052065">
    <property type="entry name" value="Compl_asym_regulator"/>
</dbReference>
<evidence type="ECO:0008006" key="7">
    <source>
        <dbReference type="Google" id="ProtNLM"/>
    </source>
</evidence>
<proteinExistence type="predicted"/>
<dbReference type="Gene3D" id="2.20.100.10">
    <property type="entry name" value="Thrombospondin type-1 (TSP1) repeat"/>
    <property type="match status" value="1"/>
</dbReference>
<dbReference type="PANTHER" id="PTHR22906">
    <property type="entry name" value="PROPERDIN"/>
    <property type="match status" value="1"/>
</dbReference>
<dbReference type="FunFam" id="2.20.100.10:FF:000001">
    <property type="entry name" value="semaphorin-5A isoform X1"/>
    <property type="match status" value="1"/>
</dbReference>
<dbReference type="AlphaFoldDB" id="A0AA85BRB4"/>
<feature type="signal peptide" evidence="3">
    <location>
        <begin position="1"/>
        <end position="18"/>
    </location>
</feature>
<dbReference type="WBParaSite" id="SMTH1_67660.1">
    <property type="protein sequence ID" value="SMTH1_67660.1"/>
    <property type="gene ID" value="SMTH1_67660"/>
</dbReference>
<reference evidence="5 6" key="1">
    <citation type="submission" date="2023-11" db="UniProtKB">
        <authorList>
            <consortium name="WormBaseParasite"/>
        </authorList>
    </citation>
    <scope>IDENTIFICATION</scope>
</reference>
<sequence length="488" mass="55926">MGYTLTVILIYIIIEIDGFPVDTSEEYSKNLLLRQLLNFQLPKDSNFHYISSLSPTAWNPTWSALLWSTWSAWERCTQNKHCTNHYHNNNNNDNNKSKIIENLLFRTRICQFQSINEQLLWSQAMIKGVNLSDDLSTCSEEGLIQTDVKHCQNLLQCTYKTSSKNHSFHSLSKSNVKSFPSKCGENGCDFTDTTENKINMEDDRTTERHSERSEIWGPWTALQQCSAIIPTIDELPEEYPWELMLNLTRAPAGRRCEPGLQLQIRKLLNESNSIKEYENPQNEQKLPLASTTITTTTTISETRKIHCWINEACHTSDVKVEPPTTCFFQAIHRSPSAQVKWRRTPYGRIPSHFEVHVLDLINSVHYRKSELYIEEVKLNKLDPWGENYVVEIFGLKIGQPYEISIASADEMSNLYFSKSCEAVVIIGAGDGSWSRWSNWSNCNSKCASKLGTRSRYRKCNSPAPRNGGRVCPGSEQMNFECFGTNINC</sequence>
<evidence type="ECO:0000313" key="4">
    <source>
        <dbReference type="Proteomes" id="UP000050791"/>
    </source>
</evidence>
<dbReference type="WBParaSite" id="SMTH1_67660.2">
    <property type="protein sequence ID" value="SMTH1_67660.2"/>
    <property type="gene ID" value="SMTH1_67660"/>
</dbReference>
<dbReference type="InterPro" id="IPR036383">
    <property type="entry name" value="TSP1_rpt_sf"/>
</dbReference>
<dbReference type="InterPro" id="IPR000884">
    <property type="entry name" value="TSP1_rpt"/>
</dbReference>
<dbReference type="SUPFAM" id="SSF82895">
    <property type="entry name" value="TSP-1 type 1 repeat"/>
    <property type="match status" value="1"/>
</dbReference>
<keyword evidence="2" id="KW-1015">Disulfide bond</keyword>
<dbReference type="PROSITE" id="PS50092">
    <property type="entry name" value="TSP1"/>
    <property type="match status" value="1"/>
</dbReference>
<keyword evidence="1" id="KW-0677">Repeat</keyword>
<organism evidence="4 5">
    <name type="scientific">Schistosoma mattheei</name>
    <dbReference type="NCBI Taxonomy" id="31246"/>
    <lineage>
        <taxon>Eukaryota</taxon>
        <taxon>Metazoa</taxon>
        <taxon>Spiralia</taxon>
        <taxon>Lophotrochozoa</taxon>
        <taxon>Platyhelminthes</taxon>
        <taxon>Trematoda</taxon>
        <taxon>Digenea</taxon>
        <taxon>Strigeidida</taxon>
        <taxon>Schistosomatoidea</taxon>
        <taxon>Schistosomatidae</taxon>
        <taxon>Schistosoma</taxon>
    </lineage>
</organism>
<dbReference type="PRINTS" id="PR01705">
    <property type="entry name" value="TSP1REPEAT"/>
</dbReference>
<dbReference type="Pfam" id="PF00090">
    <property type="entry name" value="TSP_1"/>
    <property type="match status" value="1"/>
</dbReference>
<feature type="chain" id="PRO_5041589356" description="Fibronectin type-III domain-containing protein" evidence="3">
    <location>
        <begin position="19"/>
        <end position="488"/>
    </location>
</feature>
<evidence type="ECO:0000256" key="3">
    <source>
        <dbReference type="SAM" id="SignalP"/>
    </source>
</evidence>
<name>A0AA85BRB4_9TREM</name>
<evidence type="ECO:0000313" key="6">
    <source>
        <dbReference type="WBParaSite" id="SMTH1_67660.2"/>
    </source>
</evidence>
<protein>
    <recommendedName>
        <fullName evidence="7">Fibronectin type-III domain-containing protein</fullName>
    </recommendedName>
</protein>
<evidence type="ECO:0000256" key="1">
    <source>
        <dbReference type="ARBA" id="ARBA00022737"/>
    </source>
</evidence>
<dbReference type="Proteomes" id="UP000050791">
    <property type="component" value="Unassembled WGS sequence"/>
</dbReference>
<evidence type="ECO:0000256" key="2">
    <source>
        <dbReference type="ARBA" id="ARBA00023157"/>
    </source>
</evidence>
<dbReference type="SMART" id="SM00209">
    <property type="entry name" value="TSP1"/>
    <property type="match status" value="2"/>
</dbReference>
<evidence type="ECO:0000313" key="5">
    <source>
        <dbReference type="WBParaSite" id="SMTH1_67660.1"/>
    </source>
</evidence>
<accession>A0AA85BRB4</accession>